<accession>A0ABS6HCP6</accession>
<evidence type="ECO:0000313" key="3">
    <source>
        <dbReference type="EMBL" id="MBU8546515.1"/>
    </source>
</evidence>
<dbReference type="InterPro" id="IPR005000">
    <property type="entry name" value="Aldolase/citrate-lyase_domain"/>
</dbReference>
<dbReference type="PANTHER" id="PTHR30502">
    <property type="entry name" value="2-KETO-3-DEOXY-L-RHAMNONATE ALDOLASE"/>
    <property type="match status" value="1"/>
</dbReference>
<keyword evidence="4" id="KW-1185">Reference proteome</keyword>
<evidence type="ECO:0000313" key="4">
    <source>
        <dbReference type="Proteomes" id="UP000689967"/>
    </source>
</evidence>
<proteinExistence type="predicted"/>
<gene>
    <name evidence="3" type="ORF">JJQ90_22530</name>
</gene>
<protein>
    <recommendedName>
        <fullName evidence="2">HpcH/HpaI aldolase/citrate lyase domain-containing protein</fullName>
    </recommendedName>
</protein>
<dbReference type="PANTHER" id="PTHR30502:SF0">
    <property type="entry name" value="PHOSPHOENOLPYRUVATE CARBOXYLASE FAMILY PROTEIN"/>
    <property type="match status" value="1"/>
</dbReference>
<reference evidence="3 4" key="1">
    <citation type="submission" date="2021-01" db="EMBL/GenBank/DDBJ databases">
        <title>Roseomonas sp. nov, a bacterium isolated from an oil production mixture in Yumen Oilfield.</title>
        <authorList>
            <person name="Wu D."/>
        </authorList>
    </citation>
    <scope>NUCLEOTIDE SEQUENCE [LARGE SCALE GENOMIC DNA]</scope>
    <source>
        <strain evidence="3 4">ROY-5-3</strain>
    </source>
</reference>
<evidence type="ECO:0000256" key="1">
    <source>
        <dbReference type="ARBA" id="ARBA00022723"/>
    </source>
</evidence>
<keyword evidence="1" id="KW-0479">Metal-binding</keyword>
<evidence type="ECO:0000259" key="2">
    <source>
        <dbReference type="Pfam" id="PF03328"/>
    </source>
</evidence>
<dbReference type="RefSeq" id="WP_216878539.1">
    <property type="nucleotide sequence ID" value="NZ_JAERQM010000008.1"/>
</dbReference>
<dbReference type="Pfam" id="PF03328">
    <property type="entry name" value="HpcH_HpaI"/>
    <property type="match status" value="1"/>
</dbReference>
<dbReference type="Proteomes" id="UP000689967">
    <property type="component" value="Unassembled WGS sequence"/>
</dbReference>
<sequence length="257" mass="26466">MQLNDLKARLAAGDTALVATLQLARSGDTARIFARSGFDALVLDCEHNLIGADAAADILLAGLEAGIAPLVRLPDDAPGPIGQALSAGALGVVIPRVETAAQAQAVARAARFAPEGRRPLPPVFPHFRRHKVSQGEAVATLSAETIVVVIIETQQAVRNAAAIAAVPGIDVLFLGASDLSADLGQAGMKENPALWEAAEVVATACRAAGKVPGMGGIVEEAHFVRAKALGMRWMSTAHDATLLQAAATARAAWMRGL</sequence>
<organism evidence="3 4">
    <name type="scientific">Falsiroseomonas oleicola</name>
    <dbReference type="NCBI Taxonomy" id="2801474"/>
    <lineage>
        <taxon>Bacteria</taxon>
        <taxon>Pseudomonadati</taxon>
        <taxon>Pseudomonadota</taxon>
        <taxon>Alphaproteobacteria</taxon>
        <taxon>Acetobacterales</taxon>
        <taxon>Roseomonadaceae</taxon>
        <taxon>Falsiroseomonas</taxon>
    </lineage>
</organism>
<feature type="domain" description="HpcH/HpaI aldolase/citrate lyase" evidence="2">
    <location>
        <begin position="28"/>
        <end position="209"/>
    </location>
</feature>
<dbReference type="InterPro" id="IPR050251">
    <property type="entry name" value="HpcH-HpaI_aldolase"/>
</dbReference>
<comment type="caution">
    <text evidence="3">The sequence shown here is derived from an EMBL/GenBank/DDBJ whole genome shotgun (WGS) entry which is preliminary data.</text>
</comment>
<dbReference type="EMBL" id="JAERQM010000008">
    <property type="protein sequence ID" value="MBU8546515.1"/>
    <property type="molecule type" value="Genomic_DNA"/>
</dbReference>
<name>A0ABS6HCP6_9PROT</name>